<name>A0A8S5QGG6_9CAUD</name>
<feature type="compositionally biased region" description="Basic residues" evidence="1">
    <location>
        <begin position="243"/>
        <end position="255"/>
    </location>
</feature>
<feature type="region of interest" description="Disordered" evidence="1">
    <location>
        <begin position="103"/>
        <end position="131"/>
    </location>
</feature>
<organism evidence="2">
    <name type="scientific">Podoviridae sp. ctx0K11</name>
    <dbReference type="NCBI Taxonomy" id="2825287"/>
    <lineage>
        <taxon>Viruses</taxon>
        <taxon>Duplodnaviria</taxon>
        <taxon>Heunggongvirae</taxon>
        <taxon>Uroviricota</taxon>
        <taxon>Caudoviricetes</taxon>
    </lineage>
</organism>
<accession>A0A8S5QGG6</accession>
<proteinExistence type="predicted"/>
<protein>
    <submittedName>
        <fullName evidence="2">Uncharacterized protein</fullName>
    </submittedName>
</protein>
<evidence type="ECO:0000256" key="1">
    <source>
        <dbReference type="SAM" id="MobiDB-lite"/>
    </source>
</evidence>
<dbReference type="EMBL" id="BK015643">
    <property type="protein sequence ID" value="DAE17644.1"/>
    <property type="molecule type" value="Genomic_DNA"/>
</dbReference>
<feature type="compositionally biased region" description="Basic residues" evidence="1">
    <location>
        <begin position="103"/>
        <end position="116"/>
    </location>
</feature>
<sequence length="390" mass="45669">MTQKREMFLNVHETVDKIVARYGYEKLGEFTFLCAQYAKYWDEFGSGEGFNFSGYSEAVLIYFDNVKNKLDEKHRQFIVNGEQMAKIAKERWEKEKKEERRREQKRRWYAANRKKRQDIPDDVPQSEDEDRRCNFKRPRYVDNLERVNLKRRQKTSANVFDGCKKMSSDVSSDVPQNEDEKGVAQNDAYAYRNYELMNHKNFKKNYDKGGADFVDKSSAADEKHNPSSGLTGHNLATGSVVKGNHKNGEHKKHKNFGTLNQVNREQQNSDDVPNPPQPCGQLPRGEPKLGKDVVRPAPLRRTIYGDTWIRIGDDFEVDLFDPWFECFSRARKFLIHGFEMWCRKKLCGERHDKWWLKDQLGRNFANRQGDVSYMVDRENGKNANISGAKH</sequence>
<evidence type="ECO:0000313" key="2">
    <source>
        <dbReference type="EMBL" id="DAE17644.1"/>
    </source>
</evidence>
<feature type="region of interest" description="Disordered" evidence="1">
    <location>
        <begin position="217"/>
        <end position="292"/>
    </location>
</feature>
<feature type="compositionally biased region" description="Polar residues" evidence="1">
    <location>
        <begin position="258"/>
        <end position="271"/>
    </location>
</feature>
<feature type="compositionally biased region" description="Polar residues" evidence="1">
    <location>
        <begin position="226"/>
        <end position="237"/>
    </location>
</feature>
<reference evidence="2" key="1">
    <citation type="journal article" date="2021" name="Proc. Natl. Acad. Sci. U.S.A.">
        <title>A Catalog of Tens of Thousands of Viruses from Human Metagenomes Reveals Hidden Associations with Chronic Diseases.</title>
        <authorList>
            <person name="Tisza M.J."/>
            <person name="Buck C.B."/>
        </authorList>
    </citation>
    <scope>NUCLEOTIDE SEQUENCE</scope>
    <source>
        <strain evidence="2">Ctx0K11</strain>
    </source>
</reference>